<keyword evidence="5" id="KW-0808">Transferase</keyword>
<keyword evidence="8" id="KW-0067">ATP-binding</keyword>
<dbReference type="InterPro" id="IPR036097">
    <property type="entry name" value="HisK_dim/P_sf"/>
</dbReference>
<comment type="catalytic activity">
    <reaction evidence="1">
        <text>ATP + protein L-histidine = ADP + protein N-phospho-L-histidine.</text>
        <dbReference type="EC" id="2.7.13.3"/>
    </reaction>
</comment>
<comment type="subcellular location">
    <subcellularLocation>
        <location evidence="2">Cell membrane</location>
        <topology evidence="2">Multi-pass membrane protein</topology>
    </subcellularLocation>
</comment>
<evidence type="ECO:0000256" key="2">
    <source>
        <dbReference type="ARBA" id="ARBA00004651"/>
    </source>
</evidence>
<dbReference type="SMART" id="SM00388">
    <property type="entry name" value="HisKA"/>
    <property type="match status" value="1"/>
</dbReference>
<dbReference type="InterPro" id="IPR003661">
    <property type="entry name" value="HisK_dim/P_dom"/>
</dbReference>
<dbReference type="PANTHER" id="PTHR43711">
    <property type="entry name" value="TWO-COMPONENT HISTIDINE KINASE"/>
    <property type="match status" value="1"/>
</dbReference>
<evidence type="ECO:0000256" key="3">
    <source>
        <dbReference type="ARBA" id="ARBA00012438"/>
    </source>
</evidence>
<evidence type="ECO:0000256" key="4">
    <source>
        <dbReference type="ARBA" id="ARBA00022553"/>
    </source>
</evidence>
<dbReference type="Proteomes" id="UP000284416">
    <property type="component" value="Unassembled WGS sequence"/>
</dbReference>
<dbReference type="SUPFAM" id="SSF55874">
    <property type="entry name" value="ATPase domain of HSP90 chaperone/DNA topoisomerase II/histidine kinase"/>
    <property type="match status" value="1"/>
</dbReference>
<dbReference type="AlphaFoldDB" id="A0A417YMG6"/>
<keyword evidence="6" id="KW-0547">Nucleotide-binding</keyword>
<dbReference type="Pfam" id="PF02518">
    <property type="entry name" value="HATPase_c"/>
    <property type="match status" value="1"/>
</dbReference>
<reference evidence="11 12" key="1">
    <citation type="journal article" date="2017" name="Int. J. Syst. Evol. Microbiol.">
        <title>Bacillus notoginsengisoli sp. nov., a novel bacterium isolated from the rhizosphere of Panax notoginseng.</title>
        <authorList>
            <person name="Zhang M.Y."/>
            <person name="Cheng J."/>
            <person name="Cai Y."/>
            <person name="Zhang T.Y."/>
            <person name="Wu Y.Y."/>
            <person name="Manikprabhu D."/>
            <person name="Li W.J."/>
            <person name="Zhang Y.X."/>
        </authorList>
    </citation>
    <scope>NUCLEOTIDE SEQUENCE [LARGE SCALE GENOMIC DNA]</scope>
    <source>
        <strain evidence="11 12">JCM 30743</strain>
    </source>
</reference>
<dbReference type="InterPro" id="IPR050736">
    <property type="entry name" value="Sensor_HK_Regulatory"/>
</dbReference>
<dbReference type="Gene3D" id="3.30.450.20">
    <property type="entry name" value="PAS domain"/>
    <property type="match status" value="1"/>
</dbReference>
<dbReference type="InterPro" id="IPR005467">
    <property type="entry name" value="His_kinase_dom"/>
</dbReference>
<dbReference type="SMART" id="SM00387">
    <property type="entry name" value="HATPase_c"/>
    <property type="match status" value="1"/>
</dbReference>
<dbReference type="GO" id="GO:0005886">
    <property type="term" value="C:plasma membrane"/>
    <property type="evidence" value="ECO:0007669"/>
    <property type="project" value="UniProtKB-SubCell"/>
</dbReference>
<name>A0A417YMG6_9BACI</name>
<dbReference type="Pfam" id="PF00512">
    <property type="entry name" value="HisKA"/>
    <property type="match status" value="1"/>
</dbReference>
<protein>
    <recommendedName>
        <fullName evidence="3">histidine kinase</fullName>
        <ecNumber evidence="3">2.7.13.3</ecNumber>
    </recommendedName>
</protein>
<dbReference type="PANTHER" id="PTHR43711:SF31">
    <property type="entry name" value="HISTIDINE KINASE"/>
    <property type="match status" value="1"/>
</dbReference>
<comment type="caution">
    <text evidence="11">The sequence shown here is derived from an EMBL/GenBank/DDBJ whole genome shotgun (WGS) entry which is preliminary data.</text>
</comment>
<evidence type="ECO:0000256" key="9">
    <source>
        <dbReference type="ARBA" id="ARBA00023012"/>
    </source>
</evidence>
<dbReference type="InterPro" id="IPR004358">
    <property type="entry name" value="Sig_transdc_His_kin-like_C"/>
</dbReference>
<evidence type="ECO:0000256" key="7">
    <source>
        <dbReference type="ARBA" id="ARBA00022777"/>
    </source>
</evidence>
<dbReference type="GO" id="GO:0000155">
    <property type="term" value="F:phosphorelay sensor kinase activity"/>
    <property type="evidence" value="ECO:0007669"/>
    <property type="project" value="InterPro"/>
</dbReference>
<evidence type="ECO:0000256" key="8">
    <source>
        <dbReference type="ARBA" id="ARBA00022840"/>
    </source>
</evidence>
<evidence type="ECO:0000313" key="12">
    <source>
        <dbReference type="Proteomes" id="UP000284416"/>
    </source>
</evidence>
<dbReference type="Gene3D" id="1.10.287.130">
    <property type="match status" value="1"/>
</dbReference>
<proteinExistence type="predicted"/>
<dbReference type="CDD" id="cd00075">
    <property type="entry name" value="HATPase"/>
    <property type="match status" value="1"/>
</dbReference>
<accession>A0A417YMG6</accession>
<dbReference type="PROSITE" id="PS50109">
    <property type="entry name" value="HIS_KIN"/>
    <property type="match status" value="1"/>
</dbReference>
<dbReference type="InterPro" id="IPR003594">
    <property type="entry name" value="HATPase_dom"/>
</dbReference>
<dbReference type="PRINTS" id="PR00344">
    <property type="entry name" value="BCTRLSENSOR"/>
</dbReference>
<dbReference type="SUPFAM" id="SSF47384">
    <property type="entry name" value="Homodimeric domain of signal transducing histidine kinase"/>
    <property type="match status" value="1"/>
</dbReference>
<dbReference type="FunFam" id="3.30.565.10:FF:000006">
    <property type="entry name" value="Sensor histidine kinase WalK"/>
    <property type="match status" value="1"/>
</dbReference>
<feature type="domain" description="Histidine kinase" evidence="10">
    <location>
        <begin position="152"/>
        <end position="373"/>
    </location>
</feature>
<dbReference type="CDD" id="cd00082">
    <property type="entry name" value="HisKA"/>
    <property type="match status" value="1"/>
</dbReference>
<evidence type="ECO:0000313" key="11">
    <source>
        <dbReference type="EMBL" id="RHW34839.1"/>
    </source>
</evidence>
<dbReference type="GO" id="GO:0005524">
    <property type="term" value="F:ATP binding"/>
    <property type="evidence" value="ECO:0007669"/>
    <property type="project" value="UniProtKB-KW"/>
</dbReference>
<gene>
    <name evidence="11" type="ORF">D1B31_19430</name>
</gene>
<evidence type="ECO:0000256" key="6">
    <source>
        <dbReference type="ARBA" id="ARBA00022741"/>
    </source>
</evidence>
<dbReference type="EC" id="2.7.13.3" evidence="3"/>
<dbReference type="Gene3D" id="3.30.565.10">
    <property type="entry name" value="Histidine kinase-like ATPase, C-terminal domain"/>
    <property type="match status" value="1"/>
</dbReference>
<dbReference type="InterPro" id="IPR036890">
    <property type="entry name" value="HATPase_C_sf"/>
</dbReference>
<evidence type="ECO:0000256" key="1">
    <source>
        <dbReference type="ARBA" id="ARBA00000085"/>
    </source>
</evidence>
<dbReference type="EMBL" id="QWEG01000014">
    <property type="protein sequence ID" value="RHW34839.1"/>
    <property type="molecule type" value="Genomic_DNA"/>
</dbReference>
<keyword evidence="12" id="KW-1185">Reference proteome</keyword>
<dbReference type="OrthoDB" id="9806130at2"/>
<evidence type="ECO:0000259" key="10">
    <source>
        <dbReference type="PROSITE" id="PS50109"/>
    </source>
</evidence>
<keyword evidence="7 11" id="KW-0418">Kinase</keyword>
<dbReference type="RefSeq" id="WP_118923533.1">
    <property type="nucleotide sequence ID" value="NZ_QWEG01000014.1"/>
</dbReference>
<keyword evidence="4" id="KW-0597">Phosphoprotein</keyword>
<sequence length="380" mass="43391">MRKSENDYSVMKNGPIKFTESKEQHARLNAVLKSMTEGIILADNKKNIVYQNEFVTHSLFPGMRVENLQTEVELINFLQKLSISENDQLNQLPQLEDISVKLTIEKDKRLKYIMLNKFSVYSDTSYIGNGYLLRDITKEEEIDQLKSNLITIASHEFKTPITSIRGSVETLMIQDADWDEDFKQELLQGIHEDILHLQDLISVWLDIKKIEMGTLSLNKGHFVVSQLILNTLDHLPNEFVQSKLVSFKEENDVKFPLLYGDEKRLQQVLLNLIMNGLVHNDSPAKKVEVSVTSDSRYVYIHVKDNGIGFSKELSKKIFDRFYRADNSPQRKTGGTGLGLSICLGLMQEHNGDILVKSELGKGSEFTMKLPINHDDQGGSR</sequence>
<evidence type="ECO:0000256" key="5">
    <source>
        <dbReference type="ARBA" id="ARBA00022679"/>
    </source>
</evidence>
<organism evidence="11 12">
    <name type="scientific">Neobacillus notoginsengisoli</name>
    <dbReference type="NCBI Taxonomy" id="1578198"/>
    <lineage>
        <taxon>Bacteria</taxon>
        <taxon>Bacillati</taxon>
        <taxon>Bacillota</taxon>
        <taxon>Bacilli</taxon>
        <taxon>Bacillales</taxon>
        <taxon>Bacillaceae</taxon>
        <taxon>Neobacillus</taxon>
    </lineage>
</organism>
<keyword evidence="9" id="KW-0902">Two-component regulatory system</keyword>